<dbReference type="SUPFAM" id="SSF48065">
    <property type="entry name" value="DBL homology domain (DH-domain)"/>
    <property type="match status" value="1"/>
</dbReference>
<feature type="compositionally biased region" description="Low complexity" evidence="1">
    <location>
        <begin position="376"/>
        <end position="385"/>
    </location>
</feature>
<dbReference type="Gene3D" id="2.30.29.30">
    <property type="entry name" value="Pleckstrin-homology domain (PH domain)/Phosphotyrosine-binding domain (PTB)"/>
    <property type="match status" value="1"/>
</dbReference>
<dbReference type="SMART" id="SM00325">
    <property type="entry name" value="RhoGEF"/>
    <property type="match status" value="1"/>
</dbReference>
<dbReference type="Pfam" id="PF23014">
    <property type="entry name" value="PH_Tiam1"/>
    <property type="match status" value="1"/>
</dbReference>
<dbReference type="Pfam" id="PF00621">
    <property type="entry name" value="RhoGEF"/>
    <property type="match status" value="1"/>
</dbReference>
<evidence type="ECO:0000259" key="2">
    <source>
        <dbReference type="PROSITE" id="PS50010"/>
    </source>
</evidence>
<reference evidence="4" key="1">
    <citation type="submission" date="2025-08" db="UniProtKB">
        <authorList>
            <consortium name="RefSeq"/>
        </authorList>
    </citation>
    <scope>IDENTIFICATION</scope>
    <source>
        <tissue evidence="4">Sperm</tissue>
    </source>
</reference>
<dbReference type="GO" id="GO:0007264">
    <property type="term" value="P:small GTPase-mediated signal transduction"/>
    <property type="evidence" value="ECO:0007669"/>
    <property type="project" value="InterPro"/>
</dbReference>
<dbReference type="CDD" id="cd00160">
    <property type="entry name" value="RhoGEF"/>
    <property type="match status" value="1"/>
</dbReference>
<feature type="compositionally biased region" description="Low complexity" evidence="1">
    <location>
        <begin position="763"/>
        <end position="777"/>
    </location>
</feature>
<dbReference type="GO" id="GO:0005085">
    <property type="term" value="F:guanyl-nucleotide exchange factor activity"/>
    <property type="evidence" value="ECO:0007669"/>
    <property type="project" value="InterPro"/>
</dbReference>
<feature type="region of interest" description="Disordered" evidence="1">
    <location>
        <begin position="649"/>
        <end position="736"/>
    </location>
</feature>
<feature type="region of interest" description="Disordered" evidence="1">
    <location>
        <begin position="577"/>
        <end position="619"/>
    </location>
</feature>
<accession>A0AAJ7XFL6</accession>
<dbReference type="InterPro" id="IPR000219">
    <property type="entry name" value="DH_dom"/>
</dbReference>
<organism evidence="3 4">
    <name type="scientific">Petromyzon marinus</name>
    <name type="common">Sea lamprey</name>
    <dbReference type="NCBI Taxonomy" id="7757"/>
    <lineage>
        <taxon>Eukaryota</taxon>
        <taxon>Metazoa</taxon>
        <taxon>Chordata</taxon>
        <taxon>Craniata</taxon>
        <taxon>Vertebrata</taxon>
        <taxon>Cyclostomata</taxon>
        <taxon>Hyperoartia</taxon>
        <taxon>Petromyzontiformes</taxon>
        <taxon>Petromyzontidae</taxon>
        <taxon>Petromyzon</taxon>
    </lineage>
</organism>
<feature type="compositionally biased region" description="Gly residues" evidence="1">
    <location>
        <begin position="652"/>
        <end position="679"/>
    </location>
</feature>
<name>A0AAJ7XFL6_PETMA</name>
<dbReference type="Gene3D" id="1.20.900.10">
    <property type="entry name" value="Dbl homology (DH) domain"/>
    <property type="match status" value="1"/>
</dbReference>
<dbReference type="InterPro" id="IPR035899">
    <property type="entry name" value="DBL_dom_sf"/>
</dbReference>
<dbReference type="AlphaFoldDB" id="A0AAJ7XFL6"/>
<dbReference type="PANTHER" id="PTHR46001">
    <property type="entry name" value="TIAM (MAMMALIAN TUMOR INVASION AND METASTASIS FACTOR) HOMOLOG"/>
    <property type="match status" value="1"/>
</dbReference>
<dbReference type="SUPFAM" id="SSF50729">
    <property type="entry name" value="PH domain-like"/>
    <property type="match status" value="1"/>
</dbReference>
<feature type="region of interest" description="Disordered" evidence="1">
    <location>
        <begin position="755"/>
        <end position="809"/>
    </location>
</feature>
<feature type="compositionally biased region" description="Basic and acidic residues" evidence="1">
    <location>
        <begin position="702"/>
        <end position="733"/>
    </location>
</feature>
<dbReference type="InterPro" id="IPR055230">
    <property type="entry name" value="PH_Tiam1/2"/>
</dbReference>
<evidence type="ECO:0000313" key="3">
    <source>
        <dbReference type="Proteomes" id="UP001318040"/>
    </source>
</evidence>
<keyword evidence="3" id="KW-1185">Reference proteome</keyword>
<gene>
    <name evidence="4" type="primary">LOC116955610</name>
</gene>
<dbReference type="Proteomes" id="UP001318040">
    <property type="component" value="Chromosome 60"/>
</dbReference>
<feature type="region of interest" description="Disordered" evidence="1">
    <location>
        <begin position="376"/>
        <end position="527"/>
    </location>
</feature>
<protein>
    <submittedName>
        <fullName evidence="4">T-lymphoma invasion and metastasis-inducing protein 1-like isoform X2</fullName>
    </submittedName>
</protein>
<feature type="compositionally biased region" description="Low complexity" evidence="1">
    <location>
        <begin position="427"/>
        <end position="456"/>
    </location>
</feature>
<proteinExistence type="predicted"/>
<dbReference type="PANTHER" id="PTHR46001:SF3">
    <property type="entry name" value="PROTEIN STILL LIFE, ISOFORM SIF TYPE 1"/>
    <property type="match status" value="1"/>
</dbReference>
<feature type="domain" description="DH" evidence="2">
    <location>
        <begin position="15"/>
        <end position="209"/>
    </location>
</feature>
<sequence length="825" mass="88123">MAATRASGRLSEADRLRKGILELMDTEGSYIQDLIDLRDHYLEPLKLEEFFTHLELDSVLSVLHEIILFHQEFVATLRQGMDLAPDFQNLQSPADFKRVLFSLGGSFLFFSERFRLYSAYCASHARTQSRLRTASEEPALAAALRRLNPDGQHASSLPSLLIKPIQRVLKYPLLLHSLVSPTEPDSEERYHMAEAQRVMQEVAGQINDAQRLFEEFGEAFHQLSAQQQPSGDEVVDLSMGDLLLDEHVSWLNPPAPLIRSAQRQHGLGARVFVFKTAVVLVYKEDAAMGSLRAKKRDEPDLIKYKHLIPTSQLEVHTEHSADGGRSAVWELRHAARGERPAVTFTLLGRDPSRRSACVSAVRSLLRAALRSRLLNRDASTTSSSATPPPSSSSRHYQPFGGDRLSALRARYHRQDSSEPSSRRLRKNSSSGGISSSIDSIDSISSSIDSISSNDNSLSHPPEPTPPARPTETSADFRDVKRRLGASRRQQAPLAAGAAGAAGGLESDHRRPGDGGEYGQMAGSYGGHRDNYKGGIGVIGEERYDAGGGGATEGDHGVCHGRGDGGGDDQIVVGGGIGNEGAPRGDYEREGRGSVRKGHRGLGRESEGGIDVPGDLRVGGDGGGDMGRGCGVGYGGVGGIEVCSREGGRAVEGHGGARGRGGASLDRGGVGRGTVGGGSIDGAAAAGRRDNPAGATGVGGGLRRADALDDRRARTLDGGRSRRHRDDDRGDHPQPPDAALAEATLLLRRLQARNLERQRRRAASRSSGASSPRASPLHSPLPSPPPAVSRGGGPVTPQQALERSGHGARAVYDTRTQAIAFGERLA</sequence>
<dbReference type="InterPro" id="IPR043537">
    <property type="entry name" value="Tiam1/Tiam2/Sif"/>
</dbReference>
<dbReference type="RefSeq" id="XP_032832656.1">
    <property type="nucleotide sequence ID" value="XM_032976765.1"/>
</dbReference>
<dbReference type="PROSITE" id="PS50010">
    <property type="entry name" value="DH_2"/>
    <property type="match status" value="1"/>
</dbReference>
<evidence type="ECO:0000313" key="4">
    <source>
        <dbReference type="RefSeq" id="XP_032832656.1"/>
    </source>
</evidence>
<feature type="compositionally biased region" description="Basic and acidic residues" evidence="1">
    <location>
        <begin position="582"/>
        <end position="592"/>
    </location>
</feature>
<evidence type="ECO:0000256" key="1">
    <source>
        <dbReference type="SAM" id="MobiDB-lite"/>
    </source>
</evidence>
<dbReference type="InterPro" id="IPR011993">
    <property type="entry name" value="PH-like_dom_sf"/>
</dbReference>